<feature type="transmembrane region" description="Helical" evidence="1">
    <location>
        <begin position="41"/>
        <end position="59"/>
    </location>
</feature>
<reference evidence="2 3" key="1">
    <citation type="submission" date="2014-04" db="EMBL/GenBank/DDBJ databases">
        <authorList>
            <consortium name="DOE Joint Genome Institute"/>
            <person name="Kuo A."/>
            <person name="Zuccaro A."/>
            <person name="Kohler A."/>
            <person name="Nagy L.G."/>
            <person name="Floudas D."/>
            <person name="Copeland A."/>
            <person name="Barry K.W."/>
            <person name="Cichocki N."/>
            <person name="Veneault-Fourrey C."/>
            <person name="LaButti K."/>
            <person name="Lindquist E.A."/>
            <person name="Lipzen A."/>
            <person name="Lundell T."/>
            <person name="Morin E."/>
            <person name="Murat C."/>
            <person name="Sun H."/>
            <person name="Tunlid A."/>
            <person name="Henrissat B."/>
            <person name="Grigoriev I.V."/>
            <person name="Hibbett D.S."/>
            <person name="Martin F."/>
            <person name="Nordberg H.P."/>
            <person name="Cantor M.N."/>
            <person name="Hua S.X."/>
        </authorList>
    </citation>
    <scope>NUCLEOTIDE SEQUENCE [LARGE SCALE GENOMIC DNA]</scope>
    <source>
        <strain evidence="2 3">MAFF 305830</strain>
    </source>
</reference>
<dbReference type="AlphaFoldDB" id="A0A0C3B962"/>
<gene>
    <name evidence="2" type="ORF">M408DRAFT_326100</name>
</gene>
<keyword evidence="1" id="KW-1133">Transmembrane helix</keyword>
<accession>A0A0C3B962</accession>
<dbReference type="EMBL" id="KN824278">
    <property type="protein sequence ID" value="KIM33360.1"/>
    <property type="molecule type" value="Genomic_DNA"/>
</dbReference>
<proteinExistence type="predicted"/>
<sequence>MVQLASAHKVERLMPFPKGELEPPPTSTVAVSTIRSISSRLLSLSILIPSLVALIFDLFKSIHVKNQTVAAV</sequence>
<evidence type="ECO:0000313" key="3">
    <source>
        <dbReference type="Proteomes" id="UP000054097"/>
    </source>
</evidence>
<keyword evidence="1" id="KW-0812">Transmembrane</keyword>
<reference evidence="3" key="2">
    <citation type="submission" date="2015-01" db="EMBL/GenBank/DDBJ databases">
        <title>Evolutionary Origins and Diversification of the Mycorrhizal Mutualists.</title>
        <authorList>
            <consortium name="DOE Joint Genome Institute"/>
            <consortium name="Mycorrhizal Genomics Consortium"/>
            <person name="Kohler A."/>
            <person name="Kuo A."/>
            <person name="Nagy L.G."/>
            <person name="Floudas D."/>
            <person name="Copeland A."/>
            <person name="Barry K.W."/>
            <person name="Cichocki N."/>
            <person name="Veneault-Fourrey C."/>
            <person name="LaButti K."/>
            <person name="Lindquist E.A."/>
            <person name="Lipzen A."/>
            <person name="Lundell T."/>
            <person name="Morin E."/>
            <person name="Murat C."/>
            <person name="Riley R."/>
            <person name="Ohm R."/>
            <person name="Sun H."/>
            <person name="Tunlid A."/>
            <person name="Henrissat B."/>
            <person name="Grigoriev I.V."/>
            <person name="Hibbett D.S."/>
            <person name="Martin F."/>
        </authorList>
    </citation>
    <scope>NUCLEOTIDE SEQUENCE [LARGE SCALE GENOMIC DNA]</scope>
    <source>
        <strain evidence="3">MAFF 305830</strain>
    </source>
</reference>
<evidence type="ECO:0000313" key="2">
    <source>
        <dbReference type="EMBL" id="KIM33360.1"/>
    </source>
</evidence>
<protein>
    <submittedName>
        <fullName evidence="2">Uncharacterized protein</fullName>
    </submittedName>
</protein>
<organism evidence="2 3">
    <name type="scientific">Serendipita vermifera MAFF 305830</name>
    <dbReference type="NCBI Taxonomy" id="933852"/>
    <lineage>
        <taxon>Eukaryota</taxon>
        <taxon>Fungi</taxon>
        <taxon>Dikarya</taxon>
        <taxon>Basidiomycota</taxon>
        <taxon>Agaricomycotina</taxon>
        <taxon>Agaricomycetes</taxon>
        <taxon>Sebacinales</taxon>
        <taxon>Serendipitaceae</taxon>
        <taxon>Serendipita</taxon>
    </lineage>
</organism>
<evidence type="ECO:0000256" key="1">
    <source>
        <dbReference type="SAM" id="Phobius"/>
    </source>
</evidence>
<keyword evidence="3" id="KW-1185">Reference proteome</keyword>
<name>A0A0C3B962_SERVB</name>
<keyword evidence="1" id="KW-0472">Membrane</keyword>
<dbReference type="HOGENOM" id="CLU_2723790_0_0_1"/>
<dbReference type="Proteomes" id="UP000054097">
    <property type="component" value="Unassembled WGS sequence"/>
</dbReference>